<dbReference type="RefSeq" id="WP_171095335.1">
    <property type="nucleotide sequence ID" value="NZ_CP053069.1"/>
</dbReference>
<evidence type="ECO:0000313" key="20">
    <source>
        <dbReference type="Proteomes" id="UP000501534"/>
    </source>
</evidence>
<dbReference type="InterPro" id="IPR029028">
    <property type="entry name" value="Alpha/beta_knot_MTases"/>
</dbReference>
<keyword evidence="10 15" id="KW-0949">S-adenosyl-L-methionine</keyword>
<sequence>MQFDVVTIFPEMFEAVTRHGITRRALEEGRFGFATWNPRDFVNDNHRTVDDRPYGGGPGMVMLADPLEACLDAAIGRQKEKGVASPKVVLMSPQGERLDERVVRELSSEQGLVILAGRYEGIDERLIAKRVDREVSIGDFVVSGGELPAMMVMDSIVRRLPGSLNDAESAVQDSFSAGLLDWPHYTRPEVWKEAKVPDVLMSGNHAAIARWRRKQALGRTWERRPDLLDGLELSKEDAKLLDEYRREQAQAQQQQ</sequence>
<comment type="catalytic activity">
    <reaction evidence="14 15 17">
        <text>guanosine(37) in tRNA + S-adenosyl-L-methionine = N(1)-methylguanosine(37) in tRNA + S-adenosyl-L-homocysteine + H(+)</text>
        <dbReference type="Rhea" id="RHEA:36899"/>
        <dbReference type="Rhea" id="RHEA-COMP:10145"/>
        <dbReference type="Rhea" id="RHEA-COMP:10147"/>
        <dbReference type="ChEBI" id="CHEBI:15378"/>
        <dbReference type="ChEBI" id="CHEBI:57856"/>
        <dbReference type="ChEBI" id="CHEBI:59789"/>
        <dbReference type="ChEBI" id="CHEBI:73542"/>
        <dbReference type="ChEBI" id="CHEBI:74269"/>
        <dbReference type="EC" id="2.1.1.228"/>
    </reaction>
</comment>
<evidence type="ECO:0000256" key="3">
    <source>
        <dbReference type="ARBA" id="ARBA00007630"/>
    </source>
</evidence>
<keyword evidence="8 15" id="KW-0489">Methyltransferase</keyword>
<dbReference type="PIRSF" id="PIRSF000386">
    <property type="entry name" value="tRNA_mtase"/>
    <property type="match status" value="1"/>
</dbReference>
<name>A0A6M4GZX6_9PROT</name>
<dbReference type="EC" id="2.1.1.228" evidence="5 15"/>
<dbReference type="InterPro" id="IPR023148">
    <property type="entry name" value="tRNA_m1G_MeTrfase_C_sf"/>
</dbReference>
<dbReference type="KEGG" id="uru:DSM104443_03904"/>
<dbReference type="SUPFAM" id="SSF75217">
    <property type="entry name" value="alpha/beta knot"/>
    <property type="match status" value="1"/>
</dbReference>
<evidence type="ECO:0000256" key="11">
    <source>
        <dbReference type="ARBA" id="ARBA00022694"/>
    </source>
</evidence>
<evidence type="ECO:0000256" key="13">
    <source>
        <dbReference type="ARBA" id="ARBA00033392"/>
    </source>
</evidence>
<dbReference type="HAMAP" id="MF_00605">
    <property type="entry name" value="TrmD"/>
    <property type="match status" value="1"/>
</dbReference>
<evidence type="ECO:0000256" key="14">
    <source>
        <dbReference type="ARBA" id="ARBA00047783"/>
    </source>
</evidence>
<keyword evidence="9 15" id="KW-0808">Transferase</keyword>
<accession>A0A6M4GZX6</accession>
<dbReference type="GO" id="GO:0052906">
    <property type="term" value="F:tRNA (guanine(37)-N1)-methyltransferase activity"/>
    <property type="evidence" value="ECO:0007669"/>
    <property type="project" value="UniProtKB-UniRule"/>
</dbReference>
<dbReference type="PANTHER" id="PTHR46417">
    <property type="entry name" value="TRNA (GUANINE-N(1)-)-METHYLTRANSFERASE"/>
    <property type="match status" value="1"/>
</dbReference>
<evidence type="ECO:0000256" key="16">
    <source>
        <dbReference type="PIRSR" id="PIRSR000386-1"/>
    </source>
</evidence>
<dbReference type="EMBL" id="CP053069">
    <property type="protein sequence ID" value="QJR12811.1"/>
    <property type="molecule type" value="Genomic_DNA"/>
</dbReference>
<evidence type="ECO:0000256" key="7">
    <source>
        <dbReference type="ARBA" id="ARBA00022490"/>
    </source>
</evidence>
<evidence type="ECO:0000256" key="1">
    <source>
        <dbReference type="ARBA" id="ARBA00002634"/>
    </source>
</evidence>
<evidence type="ECO:0000256" key="15">
    <source>
        <dbReference type="HAMAP-Rule" id="MF_00605"/>
    </source>
</evidence>
<comment type="function">
    <text evidence="1 15 17">Specifically methylates guanosine-37 in various tRNAs.</text>
</comment>
<evidence type="ECO:0000313" key="19">
    <source>
        <dbReference type="EMBL" id="QJR12811.1"/>
    </source>
</evidence>
<feature type="binding site" evidence="15 16">
    <location>
        <position position="117"/>
    </location>
    <ligand>
        <name>S-adenosyl-L-methionine</name>
        <dbReference type="ChEBI" id="CHEBI:59789"/>
    </ligand>
</feature>
<keyword evidence="7 15" id="KW-0963">Cytoplasm</keyword>
<evidence type="ECO:0000256" key="5">
    <source>
        <dbReference type="ARBA" id="ARBA00012807"/>
    </source>
</evidence>
<evidence type="ECO:0000256" key="2">
    <source>
        <dbReference type="ARBA" id="ARBA00004496"/>
    </source>
</evidence>
<feature type="binding site" evidence="15 16">
    <location>
        <begin position="137"/>
        <end position="142"/>
    </location>
    <ligand>
        <name>S-adenosyl-L-methionine</name>
        <dbReference type="ChEBI" id="CHEBI:59789"/>
    </ligand>
</feature>
<keyword evidence="20" id="KW-1185">Reference proteome</keyword>
<dbReference type="InterPro" id="IPR029026">
    <property type="entry name" value="tRNA_m1G_MTases_N"/>
</dbReference>
<dbReference type="NCBIfam" id="TIGR00088">
    <property type="entry name" value="trmD"/>
    <property type="match status" value="1"/>
</dbReference>
<dbReference type="InterPro" id="IPR002649">
    <property type="entry name" value="tRNA_m1G_MeTrfase_TrmD"/>
</dbReference>
<proteinExistence type="inferred from homology"/>
<organism evidence="19 20">
    <name type="scientific">Usitatibacter rugosus</name>
    <dbReference type="NCBI Taxonomy" id="2732067"/>
    <lineage>
        <taxon>Bacteria</taxon>
        <taxon>Pseudomonadati</taxon>
        <taxon>Pseudomonadota</taxon>
        <taxon>Betaproteobacteria</taxon>
        <taxon>Nitrosomonadales</taxon>
        <taxon>Usitatibacteraceae</taxon>
        <taxon>Usitatibacter</taxon>
    </lineage>
</organism>
<reference evidence="19 20" key="1">
    <citation type="submission" date="2020-04" db="EMBL/GenBank/DDBJ databases">
        <title>Usitatibacter rugosus gen. nov., sp. nov. and Usitatibacter palustris sp. nov., novel members of Usitatibacteraceae fam. nov. within the order Nitrosomonadales isolated from soil.</title>
        <authorList>
            <person name="Huber K.J."/>
            <person name="Neumann-Schaal M."/>
            <person name="Geppert A."/>
            <person name="Luckner M."/>
            <person name="Wanner G."/>
            <person name="Overmann J."/>
        </authorList>
    </citation>
    <scope>NUCLEOTIDE SEQUENCE [LARGE SCALE GENOMIC DNA]</scope>
    <source>
        <strain evidence="19 20">0125_3</strain>
    </source>
</reference>
<dbReference type="Gene3D" id="1.10.1270.20">
    <property type="entry name" value="tRNA(m1g37)methyltransferase, domain 2"/>
    <property type="match status" value="1"/>
</dbReference>
<feature type="domain" description="tRNA methyltransferase TRMD/TRM10-type" evidence="18">
    <location>
        <begin position="1"/>
        <end position="228"/>
    </location>
</feature>
<evidence type="ECO:0000256" key="12">
    <source>
        <dbReference type="ARBA" id="ARBA00029736"/>
    </source>
</evidence>
<keyword evidence="11 15" id="KW-0819">tRNA processing</keyword>
<evidence type="ECO:0000256" key="6">
    <source>
        <dbReference type="ARBA" id="ARBA00014679"/>
    </source>
</evidence>
<dbReference type="PANTHER" id="PTHR46417:SF1">
    <property type="entry name" value="TRNA (GUANINE-N(1)-)-METHYLTRANSFERASE"/>
    <property type="match status" value="1"/>
</dbReference>
<dbReference type="FunFam" id="1.10.1270.20:FF:000001">
    <property type="entry name" value="tRNA (guanine-N(1)-)-methyltransferase"/>
    <property type="match status" value="1"/>
</dbReference>
<evidence type="ECO:0000256" key="10">
    <source>
        <dbReference type="ARBA" id="ARBA00022691"/>
    </source>
</evidence>
<dbReference type="CDD" id="cd18080">
    <property type="entry name" value="TrmD-like"/>
    <property type="match status" value="1"/>
</dbReference>
<evidence type="ECO:0000259" key="18">
    <source>
        <dbReference type="Pfam" id="PF01746"/>
    </source>
</evidence>
<dbReference type="Gene3D" id="3.40.1280.10">
    <property type="match status" value="1"/>
</dbReference>
<evidence type="ECO:0000256" key="9">
    <source>
        <dbReference type="ARBA" id="ARBA00022679"/>
    </source>
</evidence>
<dbReference type="GO" id="GO:0002939">
    <property type="term" value="P:tRNA N1-guanine methylation"/>
    <property type="evidence" value="ECO:0007669"/>
    <property type="project" value="TreeGrafter"/>
</dbReference>
<dbReference type="GO" id="GO:0005829">
    <property type="term" value="C:cytosol"/>
    <property type="evidence" value="ECO:0007669"/>
    <property type="project" value="TreeGrafter"/>
</dbReference>
<dbReference type="Pfam" id="PF01746">
    <property type="entry name" value="tRNA_m1G_MT"/>
    <property type="match status" value="1"/>
</dbReference>
<comment type="subunit">
    <text evidence="4 15 17">Homodimer.</text>
</comment>
<evidence type="ECO:0000256" key="4">
    <source>
        <dbReference type="ARBA" id="ARBA00011738"/>
    </source>
</evidence>
<evidence type="ECO:0000256" key="17">
    <source>
        <dbReference type="RuleBase" id="RU003464"/>
    </source>
</evidence>
<dbReference type="NCBIfam" id="NF000648">
    <property type="entry name" value="PRK00026.1"/>
    <property type="match status" value="1"/>
</dbReference>
<dbReference type="InterPro" id="IPR016009">
    <property type="entry name" value="tRNA_MeTrfase_TRMD/TRM10"/>
</dbReference>
<protein>
    <recommendedName>
        <fullName evidence="6 15">tRNA (guanine-N(1)-)-methyltransferase</fullName>
        <ecNumber evidence="5 15">2.1.1.228</ecNumber>
    </recommendedName>
    <alternativeName>
        <fullName evidence="12 15">M1G-methyltransferase</fullName>
    </alternativeName>
    <alternativeName>
        <fullName evidence="13 15">tRNA [GM37] methyltransferase</fullName>
    </alternativeName>
</protein>
<dbReference type="Proteomes" id="UP000501534">
    <property type="component" value="Chromosome"/>
</dbReference>
<gene>
    <name evidence="15 19" type="primary">trmD</name>
    <name evidence="19" type="ORF">DSM104443_03904</name>
</gene>
<dbReference type="FunFam" id="3.40.1280.10:FF:000001">
    <property type="entry name" value="tRNA (guanine-N(1)-)-methyltransferase"/>
    <property type="match status" value="1"/>
</dbReference>
<dbReference type="AlphaFoldDB" id="A0A6M4GZX6"/>
<comment type="subcellular location">
    <subcellularLocation>
        <location evidence="2 15 17">Cytoplasm</location>
    </subcellularLocation>
</comment>
<evidence type="ECO:0000256" key="8">
    <source>
        <dbReference type="ARBA" id="ARBA00022603"/>
    </source>
</evidence>
<comment type="similarity">
    <text evidence="3 15 17">Belongs to the RNA methyltransferase TrmD family.</text>
</comment>